<feature type="domain" description="Phosphoinositide-specific phospholipase C EF-hand-like" evidence="8">
    <location>
        <begin position="471"/>
        <end position="515"/>
    </location>
</feature>
<dbReference type="InterPro" id="IPR015359">
    <property type="entry name" value="PLC_EF-hand-like"/>
</dbReference>
<dbReference type="Gene3D" id="3.30.70.640">
    <property type="entry name" value="Molybdopterin cofactor biosynthesis C (MoaC) domain"/>
    <property type="match status" value="1"/>
</dbReference>
<dbReference type="PROSITE" id="PS00375">
    <property type="entry name" value="UDPGT"/>
    <property type="match status" value="1"/>
</dbReference>
<dbReference type="SUPFAM" id="SSF53756">
    <property type="entry name" value="UDP-Glycosyltransferase/glycogen phosphorylase"/>
    <property type="match status" value="1"/>
</dbReference>
<proteinExistence type="inferred from homology"/>
<accession>A0A5J5APW6</accession>
<dbReference type="PANTHER" id="PTHR48046">
    <property type="entry name" value="UDP-GLYCOSYLTRANSFERASE 72E1"/>
    <property type="match status" value="1"/>
</dbReference>
<dbReference type="InterPro" id="IPR002820">
    <property type="entry name" value="Mopterin_CF_biosynth-C_dom"/>
</dbReference>
<dbReference type="CDD" id="cd03784">
    <property type="entry name" value="GT1_Gtf-like"/>
    <property type="match status" value="1"/>
</dbReference>
<comment type="pathway">
    <text evidence="1">Cofactor biosynthesis; molybdopterin biosynthesis.</text>
</comment>
<dbReference type="Gene3D" id="3.40.50.2000">
    <property type="entry name" value="Glycogen Phosphorylase B"/>
    <property type="match status" value="2"/>
</dbReference>
<dbReference type="EMBL" id="CM018043">
    <property type="protein sequence ID" value="KAA8531826.1"/>
    <property type="molecule type" value="Genomic_DNA"/>
</dbReference>
<dbReference type="SUPFAM" id="SSF47473">
    <property type="entry name" value="EF-hand"/>
    <property type="match status" value="1"/>
</dbReference>
<dbReference type="InterPro" id="IPR002213">
    <property type="entry name" value="UDP_glucos_trans"/>
</dbReference>
<gene>
    <name evidence="9" type="ORF">F0562_006457</name>
</gene>
<dbReference type="AlphaFoldDB" id="A0A5J5APW6"/>
<dbReference type="PANTHER" id="PTHR48046:SF7">
    <property type="entry name" value="UDP-GLYCOSYLTRANSFERASE 72E1"/>
    <property type="match status" value="1"/>
</dbReference>
<evidence type="ECO:0000259" key="7">
    <source>
        <dbReference type="Pfam" id="PF01967"/>
    </source>
</evidence>
<dbReference type="Pfam" id="PF09279">
    <property type="entry name" value="EF-hand_like"/>
    <property type="match status" value="1"/>
</dbReference>
<dbReference type="OrthoDB" id="5835829at2759"/>
<dbReference type="Proteomes" id="UP000325577">
    <property type="component" value="Linkage Group LG2"/>
</dbReference>
<evidence type="ECO:0000256" key="4">
    <source>
        <dbReference type="ARBA" id="ARBA00022679"/>
    </source>
</evidence>
<dbReference type="FunFam" id="3.40.50.2000:FF:000054">
    <property type="entry name" value="Glycosyltransferase"/>
    <property type="match status" value="1"/>
</dbReference>
<evidence type="ECO:0000256" key="2">
    <source>
        <dbReference type="ARBA" id="ARBA00009995"/>
    </source>
</evidence>
<dbReference type="InterPro" id="IPR011992">
    <property type="entry name" value="EF-hand-dom_pair"/>
</dbReference>
<keyword evidence="3" id="KW-0328">Glycosyltransferase</keyword>
<dbReference type="GO" id="GO:0047209">
    <property type="term" value="F:coniferyl-alcohol glucosyltransferase activity"/>
    <property type="evidence" value="ECO:0007669"/>
    <property type="project" value="TreeGrafter"/>
</dbReference>
<dbReference type="Pfam" id="PF00201">
    <property type="entry name" value="UDPGT"/>
    <property type="match status" value="1"/>
</dbReference>
<dbReference type="InterPro" id="IPR035595">
    <property type="entry name" value="UDP_glycos_trans_CS"/>
</dbReference>
<evidence type="ECO:0000256" key="1">
    <source>
        <dbReference type="ARBA" id="ARBA00005046"/>
    </source>
</evidence>
<dbReference type="UniPathway" id="UPA00344"/>
<sequence>MAIRKPHAALLASPGMGHLIPVLELGNRLAIHHGFDVTVFAVQTDAPPTKSQLHTNPNLFNIIVLPPVDIPGLVDAGATIFTQIIAMMRQSISNLRSAITAMKSRPTVLIVDLFGTESLVIADEFEMLKYVYVPSNAWFVVMTLYVPTLDKEVAEGEYVCEKKPLRIPGCKPVRFEDLLDPLQGRKNQMYDDYVRIGVEMLTADGVLVNTWEDLEHTTIGALRDHKILRHAVNVTVHPIGPMIRLAGPSDSRSKVLDWLDMQPTRSVLYVSFGSGGTLSVQQITELAAGLELSQKRFIWVVRPPMEHGGFNYLSASKEGCDGTLDYLPKGFLARTHKVGLVVPVWAPQTEILAHPSIGGFLSHCGWNSTIESIVNGVPLIAWPLYAEQNMNATMLVEEAGVAIRSKLLPSKEVVMREEIEKMVRRIMVKDGNEIRARVEKLKNSAEKALSKGGSSYNSLSKVAMESAEAPDEIKTLFEQHSENGVMTVDHLHRFLIEVQKEDKATKEDAQAILDKLNELKHLNIFYCKGPNLEAFFNPNQKQCTAPPFTPSLASSSPKPPAQPRHCRLHSPSSSLRSAHKVEVGLSLSVTSPSSPPQSLEEISNCSADGFNGGGFSGWSDGDLAIPIHGSRSMLPRCRSMTRANQMSKGDVLSVAKIAGISRAKQTSNLIPLCHNVGLTHVRVDLTLNPNDFSVEIEGEAASTRKTGVEMEAMTTVTVASLTVYDMCKFGSKDIHITDVRLCFPS</sequence>
<feature type="domain" description="Molybdopterin cofactor biosynthesis C (MoaC)" evidence="7">
    <location>
        <begin position="633"/>
        <end position="741"/>
    </location>
</feature>
<evidence type="ECO:0000259" key="8">
    <source>
        <dbReference type="Pfam" id="PF09279"/>
    </source>
</evidence>
<dbReference type="FunFam" id="3.40.50.2000:FF:000051">
    <property type="entry name" value="Glycosyltransferase"/>
    <property type="match status" value="1"/>
</dbReference>
<name>A0A5J5APW6_9ASTE</name>
<protein>
    <submittedName>
        <fullName evidence="9">Uncharacterized protein</fullName>
    </submittedName>
</protein>
<keyword evidence="5" id="KW-0501">Molybdenum cofactor biosynthesis</keyword>
<dbReference type="Pfam" id="PF01967">
    <property type="entry name" value="MoaC"/>
    <property type="match status" value="1"/>
</dbReference>
<keyword evidence="4" id="KW-0808">Transferase</keyword>
<dbReference type="GO" id="GO:0006777">
    <property type="term" value="P:Mo-molybdopterin cofactor biosynthetic process"/>
    <property type="evidence" value="ECO:0007669"/>
    <property type="project" value="UniProtKB-KW"/>
</dbReference>
<comment type="similarity">
    <text evidence="2">Belongs to the UDP-glycosyltransferase family.</text>
</comment>
<dbReference type="Gene3D" id="1.10.238.10">
    <property type="entry name" value="EF-hand"/>
    <property type="match status" value="1"/>
</dbReference>
<reference evidence="9 10" key="1">
    <citation type="submission" date="2019-09" db="EMBL/GenBank/DDBJ databases">
        <title>A chromosome-level genome assembly of the Chinese tupelo Nyssa sinensis.</title>
        <authorList>
            <person name="Yang X."/>
            <person name="Kang M."/>
            <person name="Yang Y."/>
            <person name="Xiong H."/>
            <person name="Wang M."/>
            <person name="Zhang Z."/>
            <person name="Wang Z."/>
            <person name="Wu H."/>
            <person name="Ma T."/>
            <person name="Liu J."/>
            <person name="Xi Z."/>
        </authorList>
    </citation>
    <scope>NUCLEOTIDE SEQUENCE [LARGE SCALE GENOMIC DNA]</scope>
    <source>
        <strain evidence="9">J267</strain>
        <tissue evidence="9">Leaf</tissue>
    </source>
</reference>
<evidence type="ECO:0000256" key="6">
    <source>
        <dbReference type="SAM" id="MobiDB-lite"/>
    </source>
</evidence>
<evidence type="ECO:0000313" key="10">
    <source>
        <dbReference type="Proteomes" id="UP000325577"/>
    </source>
</evidence>
<evidence type="ECO:0000313" key="9">
    <source>
        <dbReference type="EMBL" id="KAA8531826.1"/>
    </source>
</evidence>
<dbReference type="SUPFAM" id="SSF55040">
    <property type="entry name" value="Molybdenum cofactor biosynthesis protein C, MoaC"/>
    <property type="match status" value="1"/>
</dbReference>
<feature type="region of interest" description="Disordered" evidence="6">
    <location>
        <begin position="546"/>
        <end position="575"/>
    </location>
</feature>
<keyword evidence="10" id="KW-1185">Reference proteome</keyword>
<evidence type="ECO:0000256" key="5">
    <source>
        <dbReference type="ARBA" id="ARBA00023150"/>
    </source>
</evidence>
<evidence type="ECO:0000256" key="3">
    <source>
        <dbReference type="ARBA" id="ARBA00022676"/>
    </source>
</evidence>
<organism evidence="9 10">
    <name type="scientific">Nyssa sinensis</name>
    <dbReference type="NCBI Taxonomy" id="561372"/>
    <lineage>
        <taxon>Eukaryota</taxon>
        <taxon>Viridiplantae</taxon>
        <taxon>Streptophyta</taxon>
        <taxon>Embryophyta</taxon>
        <taxon>Tracheophyta</taxon>
        <taxon>Spermatophyta</taxon>
        <taxon>Magnoliopsida</taxon>
        <taxon>eudicotyledons</taxon>
        <taxon>Gunneridae</taxon>
        <taxon>Pentapetalae</taxon>
        <taxon>asterids</taxon>
        <taxon>Cornales</taxon>
        <taxon>Nyssaceae</taxon>
        <taxon>Nyssa</taxon>
    </lineage>
</organism>
<dbReference type="InterPro" id="IPR036522">
    <property type="entry name" value="MoaC_sf"/>
</dbReference>